<dbReference type="InterPro" id="IPR018247">
    <property type="entry name" value="EF_Hand_1_Ca_BS"/>
</dbReference>
<proteinExistence type="predicted"/>
<evidence type="ECO:0000313" key="2">
    <source>
        <dbReference type="Proteomes" id="UP001642464"/>
    </source>
</evidence>
<protein>
    <recommendedName>
        <fullName evidence="3">PEP-CTERM protein-sorting domain-containing protein</fullName>
    </recommendedName>
</protein>
<sequence>MLSLPVSGQVYLSATDDAFTSNDLAAGPGTTGDRSDFVEIRYYEDASTNRRRIGYFKYDISEIDSALLPFATLAGTFANGRDGNGEFNVYGLNDGVLNTDDDPSVTEANWSEGSLSFSKGLGVDTSEPSGLGNTLGLDLNEVTLLGTITLVDGEPLQSNTTDLDLSTFLSSDTNDVVTFLLADERTDMGTGLPVGTEWRITAREASSEDSLRLAFIPLEGDTNLSGAVTPEDLIPINMNFGATGLTYTDGDLNGDNVIDYADFRHWKNGFLAGGGQSSDIAALTDLVPVPEPTSACLVLLVVGGGIAQRFCANRWG</sequence>
<dbReference type="PROSITE" id="PS00018">
    <property type="entry name" value="EF_HAND_1"/>
    <property type="match status" value="1"/>
</dbReference>
<comment type="caution">
    <text evidence="1">The sequence shown here is derived from an EMBL/GenBank/DDBJ whole genome shotgun (WGS) entry which is preliminary data.</text>
</comment>
<evidence type="ECO:0000313" key="1">
    <source>
        <dbReference type="EMBL" id="CAK9037463.1"/>
    </source>
</evidence>
<name>A0ABP0LEQ0_9DINO</name>
<dbReference type="EMBL" id="CAXAMM010015891">
    <property type="protein sequence ID" value="CAK9037463.1"/>
    <property type="molecule type" value="Genomic_DNA"/>
</dbReference>
<dbReference type="Proteomes" id="UP001642464">
    <property type="component" value="Unassembled WGS sequence"/>
</dbReference>
<organism evidence="1 2">
    <name type="scientific">Durusdinium trenchii</name>
    <dbReference type="NCBI Taxonomy" id="1381693"/>
    <lineage>
        <taxon>Eukaryota</taxon>
        <taxon>Sar</taxon>
        <taxon>Alveolata</taxon>
        <taxon>Dinophyceae</taxon>
        <taxon>Suessiales</taxon>
        <taxon>Symbiodiniaceae</taxon>
        <taxon>Durusdinium</taxon>
    </lineage>
</organism>
<keyword evidence="2" id="KW-1185">Reference proteome</keyword>
<accession>A0ABP0LEQ0</accession>
<gene>
    <name evidence="1" type="ORF">SCF082_LOCUS22166</name>
</gene>
<dbReference type="Gene3D" id="1.10.1330.10">
    <property type="entry name" value="Dockerin domain"/>
    <property type="match status" value="1"/>
</dbReference>
<evidence type="ECO:0008006" key="3">
    <source>
        <dbReference type="Google" id="ProtNLM"/>
    </source>
</evidence>
<reference evidence="1 2" key="1">
    <citation type="submission" date="2024-02" db="EMBL/GenBank/DDBJ databases">
        <authorList>
            <person name="Chen Y."/>
            <person name="Shah S."/>
            <person name="Dougan E. K."/>
            <person name="Thang M."/>
            <person name="Chan C."/>
        </authorList>
    </citation>
    <scope>NUCLEOTIDE SEQUENCE [LARGE SCALE GENOMIC DNA]</scope>
</reference>
<dbReference type="InterPro" id="IPR036439">
    <property type="entry name" value="Dockerin_dom_sf"/>
</dbReference>